<evidence type="ECO:0000313" key="2">
    <source>
        <dbReference type="Proteomes" id="UP000050761"/>
    </source>
</evidence>
<accession>A0A183GVW6</accession>
<name>A0A183GVW6_HELPZ</name>
<organism evidence="2 3">
    <name type="scientific">Heligmosomoides polygyrus</name>
    <name type="common">Parasitic roundworm</name>
    <dbReference type="NCBI Taxonomy" id="6339"/>
    <lineage>
        <taxon>Eukaryota</taxon>
        <taxon>Metazoa</taxon>
        <taxon>Ecdysozoa</taxon>
        <taxon>Nematoda</taxon>
        <taxon>Chromadorea</taxon>
        <taxon>Rhabditida</taxon>
        <taxon>Rhabditina</taxon>
        <taxon>Rhabditomorpha</taxon>
        <taxon>Strongyloidea</taxon>
        <taxon>Heligmosomidae</taxon>
        <taxon>Heligmosomoides</taxon>
    </lineage>
</organism>
<protein>
    <submittedName>
        <fullName evidence="3">DUF3480 domain-containing protein</fullName>
    </submittedName>
</protein>
<dbReference type="EMBL" id="UZAH01041005">
    <property type="protein sequence ID" value="VDP59607.1"/>
    <property type="molecule type" value="Genomic_DNA"/>
</dbReference>
<proteinExistence type="predicted"/>
<sequence>MEVVREARATILIGGTMEPANLLVDCLTRGGAKNGIRRFTCSHVIDDHQLLALSIGHHVRNEAFSLTFETRGNVQCVSYLWAGVPLSRLDYCSWLLRVSKDECSGRDCYLVTANQISVVPK</sequence>
<dbReference type="Proteomes" id="UP000050761">
    <property type="component" value="Unassembled WGS sequence"/>
</dbReference>
<evidence type="ECO:0000313" key="3">
    <source>
        <dbReference type="WBParaSite" id="HPBE_0002683601-mRNA-1"/>
    </source>
</evidence>
<gene>
    <name evidence="1" type="ORF">HPBE_LOCUS26835</name>
</gene>
<dbReference type="AlphaFoldDB" id="A0A183GVW6"/>
<dbReference type="WBParaSite" id="HPBE_0002683601-mRNA-1">
    <property type="protein sequence ID" value="HPBE_0002683601-mRNA-1"/>
    <property type="gene ID" value="HPBE_0002683601"/>
</dbReference>
<accession>A0A3P8E6B9</accession>
<keyword evidence="2" id="KW-1185">Reference proteome</keyword>
<reference evidence="1 2" key="1">
    <citation type="submission" date="2018-11" db="EMBL/GenBank/DDBJ databases">
        <authorList>
            <consortium name="Pathogen Informatics"/>
        </authorList>
    </citation>
    <scope>NUCLEOTIDE SEQUENCE [LARGE SCALE GENOMIC DNA]</scope>
</reference>
<reference evidence="3" key="2">
    <citation type="submission" date="2019-09" db="UniProtKB">
        <authorList>
            <consortium name="WormBaseParasite"/>
        </authorList>
    </citation>
    <scope>IDENTIFICATION</scope>
</reference>
<dbReference type="OrthoDB" id="267079at2759"/>
<evidence type="ECO:0000313" key="1">
    <source>
        <dbReference type="EMBL" id="VDP59607.1"/>
    </source>
</evidence>